<name>A0A2M4D8Q2_ANODA</name>
<protein>
    <submittedName>
        <fullName evidence="3">Putative secreted protein</fullName>
    </submittedName>
</protein>
<evidence type="ECO:0000313" key="3">
    <source>
        <dbReference type="EMBL" id="MBW73458.1"/>
    </source>
</evidence>
<dbReference type="EMBL" id="GGFL01009280">
    <property type="protein sequence ID" value="MBW73458.1"/>
    <property type="molecule type" value="Transcribed_RNA"/>
</dbReference>
<sequence>MDPGSVRLLWVQSVLARTICVTDSDRTYDVPTHTISAGSRDDCKLSQDPIDRFKAALVVATSCWLRDLINCSDGRPNEHTALPMIRSNQSNGQT</sequence>
<evidence type="ECO:0000256" key="1">
    <source>
        <dbReference type="SAM" id="MobiDB-lite"/>
    </source>
</evidence>
<reference evidence="3" key="1">
    <citation type="submission" date="2018-01" db="EMBL/GenBank/DDBJ databases">
        <title>An insight into the sialome of Amazonian anophelines.</title>
        <authorList>
            <person name="Ribeiro J.M."/>
            <person name="Scarpassa V."/>
            <person name="Calvo E."/>
        </authorList>
    </citation>
    <scope>NUCLEOTIDE SEQUENCE</scope>
</reference>
<keyword evidence="2" id="KW-0732">Signal</keyword>
<organism evidence="3">
    <name type="scientific">Anopheles darlingi</name>
    <name type="common">Mosquito</name>
    <dbReference type="NCBI Taxonomy" id="43151"/>
    <lineage>
        <taxon>Eukaryota</taxon>
        <taxon>Metazoa</taxon>
        <taxon>Ecdysozoa</taxon>
        <taxon>Arthropoda</taxon>
        <taxon>Hexapoda</taxon>
        <taxon>Insecta</taxon>
        <taxon>Pterygota</taxon>
        <taxon>Neoptera</taxon>
        <taxon>Endopterygota</taxon>
        <taxon>Diptera</taxon>
        <taxon>Nematocera</taxon>
        <taxon>Culicoidea</taxon>
        <taxon>Culicidae</taxon>
        <taxon>Anophelinae</taxon>
        <taxon>Anopheles</taxon>
    </lineage>
</organism>
<proteinExistence type="predicted"/>
<evidence type="ECO:0000256" key="2">
    <source>
        <dbReference type="SAM" id="SignalP"/>
    </source>
</evidence>
<feature type="signal peptide" evidence="2">
    <location>
        <begin position="1"/>
        <end position="16"/>
    </location>
</feature>
<dbReference type="AlphaFoldDB" id="A0A2M4D8Q2"/>
<feature type="chain" id="PRO_5014604386" evidence="2">
    <location>
        <begin position="17"/>
        <end position="94"/>
    </location>
</feature>
<accession>A0A2M4D8Q2</accession>
<feature type="region of interest" description="Disordered" evidence="1">
    <location>
        <begin position="75"/>
        <end position="94"/>
    </location>
</feature>